<comment type="caution">
    <text evidence="1">The sequence shown here is derived from an EMBL/GenBank/DDBJ whole genome shotgun (WGS) entry which is preliminary data.</text>
</comment>
<keyword evidence="2" id="KW-1185">Reference proteome</keyword>
<accession>B9CYG6</accession>
<sequence length="41" mass="4664">MPQSSNYLPCAVIKADYLRQILTVWVKFQNLTNSAAIFFAT</sequence>
<dbReference type="Proteomes" id="UP000003082">
    <property type="component" value="Unassembled WGS sequence"/>
</dbReference>
<evidence type="ECO:0000313" key="1">
    <source>
        <dbReference type="EMBL" id="EEF15070.1"/>
    </source>
</evidence>
<gene>
    <name evidence="1" type="ORF">CAMRE0001_1786</name>
</gene>
<dbReference type="STRING" id="553218.CAMRE0001_1786"/>
<organism evidence="1 2">
    <name type="scientific">Campylobacter rectus RM3267</name>
    <dbReference type="NCBI Taxonomy" id="553218"/>
    <lineage>
        <taxon>Bacteria</taxon>
        <taxon>Pseudomonadati</taxon>
        <taxon>Campylobacterota</taxon>
        <taxon>Epsilonproteobacteria</taxon>
        <taxon>Campylobacterales</taxon>
        <taxon>Campylobacteraceae</taxon>
        <taxon>Campylobacter</taxon>
    </lineage>
</organism>
<proteinExistence type="predicted"/>
<name>B9CYG6_CAMRE</name>
<evidence type="ECO:0000313" key="2">
    <source>
        <dbReference type="Proteomes" id="UP000003082"/>
    </source>
</evidence>
<dbReference type="AlphaFoldDB" id="B9CYG6"/>
<protein>
    <submittedName>
        <fullName evidence="1">Uncharacterized protein</fullName>
    </submittedName>
</protein>
<reference evidence="1 2" key="1">
    <citation type="submission" date="2008-08" db="EMBL/GenBank/DDBJ databases">
        <authorList>
            <person name="Madupu R."/>
            <person name="Durkin A.S."/>
            <person name="Torralba M."/>
            <person name="Methe B."/>
            <person name="Sutton G.G."/>
            <person name="Strausberg R.L."/>
            <person name="Nelson K.E."/>
        </authorList>
    </citation>
    <scope>NUCLEOTIDE SEQUENCE [LARGE SCALE GENOMIC DNA]</scope>
    <source>
        <strain evidence="1 2">RM3267</strain>
    </source>
</reference>
<dbReference type="EMBL" id="ACFU01000002">
    <property type="protein sequence ID" value="EEF15070.1"/>
    <property type="molecule type" value="Genomic_DNA"/>
</dbReference>